<reference evidence="2" key="2">
    <citation type="journal article" date="2015" name="Data Brief">
        <title>Shoot transcriptome of the giant reed, Arundo donax.</title>
        <authorList>
            <person name="Barrero R.A."/>
            <person name="Guerrero F.D."/>
            <person name="Moolhuijzen P."/>
            <person name="Goolsby J.A."/>
            <person name="Tidwell J."/>
            <person name="Bellgard S.E."/>
            <person name="Bellgard M.I."/>
        </authorList>
    </citation>
    <scope>NUCLEOTIDE SEQUENCE</scope>
    <source>
        <tissue evidence="2">Shoot tissue taken approximately 20 cm above the soil surface</tissue>
    </source>
</reference>
<protein>
    <submittedName>
        <fullName evidence="2">Uncharacterized protein</fullName>
    </submittedName>
</protein>
<name>A0A0A9HKJ4_ARUDO</name>
<keyword evidence="1" id="KW-0472">Membrane</keyword>
<dbReference type="AlphaFoldDB" id="A0A0A9HKJ4"/>
<reference evidence="2" key="1">
    <citation type="submission" date="2014-09" db="EMBL/GenBank/DDBJ databases">
        <authorList>
            <person name="Magalhaes I.L.F."/>
            <person name="Oliveira U."/>
            <person name="Santos F.R."/>
            <person name="Vidigal T.H.D.A."/>
            <person name="Brescovit A.D."/>
            <person name="Santos A.J."/>
        </authorList>
    </citation>
    <scope>NUCLEOTIDE SEQUENCE</scope>
    <source>
        <tissue evidence="2">Shoot tissue taken approximately 20 cm above the soil surface</tissue>
    </source>
</reference>
<accession>A0A0A9HKJ4</accession>
<keyword evidence="1" id="KW-1133">Transmembrane helix</keyword>
<sequence length="26" mass="2977">MLCCYPWVTCFLNLVLVSSVRIICSL</sequence>
<feature type="transmembrane region" description="Helical" evidence="1">
    <location>
        <begin position="6"/>
        <end position="24"/>
    </location>
</feature>
<organism evidence="2">
    <name type="scientific">Arundo donax</name>
    <name type="common">Giant reed</name>
    <name type="synonym">Donax arundinaceus</name>
    <dbReference type="NCBI Taxonomy" id="35708"/>
    <lineage>
        <taxon>Eukaryota</taxon>
        <taxon>Viridiplantae</taxon>
        <taxon>Streptophyta</taxon>
        <taxon>Embryophyta</taxon>
        <taxon>Tracheophyta</taxon>
        <taxon>Spermatophyta</taxon>
        <taxon>Magnoliopsida</taxon>
        <taxon>Liliopsida</taxon>
        <taxon>Poales</taxon>
        <taxon>Poaceae</taxon>
        <taxon>PACMAD clade</taxon>
        <taxon>Arundinoideae</taxon>
        <taxon>Arundineae</taxon>
        <taxon>Arundo</taxon>
    </lineage>
</organism>
<keyword evidence="1" id="KW-0812">Transmembrane</keyword>
<evidence type="ECO:0000313" key="2">
    <source>
        <dbReference type="EMBL" id="JAE36364.1"/>
    </source>
</evidence>
<proteinExistence type="predicted"/>
<dbReference type="EMBL" id="GBRH01161532">
    <property type="protein sequence ID" value="JAE36364.1"/>
    <property type="molecule type" value="Transcribed_RNA"/>
</dbReference>
<evidence type="ECO:0000256" key="1">
    <source>
        <dbReference type="SAM" id="Phobius"/>
    </source>
</evidence>